<dbReference type="RefSeq" id="WP_187574540.1">
    <property type="nucleotide sequence ID" value="NZ_CP060731.1"/>
</dbReference>
<dbReference type="Proteomes" id="UP000515838">
    <property type="component" value="Chromosome"/>
</dbReference>
<dbReference type="EMBL" id="CP060731">
    <property type="protein sequence ID" value="QNN79457.1"/>
    <property type="molecule type" value="Genomic_DNA"/>
</dbReference>
<reference evidence="1 2" key="1">
    <citation type="submission" date="2020-08" db="EMBL/GenBank/DDBJ databases">
        <title>Streptomycin Non-resistant strain, P. mexicana.</title>
        <authorList>
            <person name="Ganesh-Kumar S."/>
            <person name="Zhe T."/>
            <person name="Yu Z."/>
            <person name="Min Y."/>
        </authorList>
    </citation>
    <scope>NUCLEOTIDE SEQUENCE [LARGE SCALE GENOMIC DNA]</scope>
    <source>
        <strain evidence="1 2">GTZY2</strain>
    </source>
</reference>
<evidence type="ECO:0000313" key="1">
    <source>
        <dbReference type="EMBL" id="QNN79457.1"/>
    </source>
</evidence>
<sequence length="165" mass="17996">MQTRWSKTEAGRNEIQQRTRKLPAGLRSILLLVDGQRSDDELQAMMSGLHAPDDALSQLAADGLIERRSGAASMLAAVAATKPNDGASASAMTPAERYNLLYSRITDDIRAHIGLKGYFLQLKVERCASADDLEALLPDIATAMTKARDHTFATRWLEDVRASVA</sequence>
<dbReference type="AlphaFoldDB" id="A0A7G9TH82"/>
<accession>A0A7G9TH82</accession>
<protein>
    <submittedName>
        <fullName evidence="1">Uncharacterized protein</fullName>
    </submittedName>
</protein>
<dbReference type="GeneID" id="81471044"/>
<gene>
    <name evidence="1" type="ORF">IAE60_08695</name>
</gene>
<proteinExistence type="predicted"/>
<evidence type="ECO:0000313" key="2">
    <source>
        <dbReference type="Proteomes" id="UP000515838"/>
    </source>
</evidence>
<organism evidence="1 2">
    <name type="scientific">Pseudoxanthomonas mexicana</name>
    <dbReference type="NCBI Taxonomy" id="128785"/>
    <lineage>
        <taxon>Bacteria</taxon>
        <taxon>Pseudomonadati</taxon>
        <taxon>Pseudomonadota</taxon>
        <taxon>Gammaproteobacteria</taxon>
        <taxon>Lysobacterales</taxon>
        <taxon>Lysobacteraceae</taxon>
        <taxon>Pseudoxanthomonas</taxon>
    </lineage>
</organism>
<name>A0A7G9TH82_PSEMX</name>